<dbReference type="AlphaFoldDB" id="A0A367LJJ8"/>
<evidence type="ECO:0000256" key="1">
    <source>
        <dbReference type="SAM" id="MobiDB-lite"/>
    </source>
</evidence>
<proteinExistence type="predicted"/>
<protein>
    <submittedName>
        <fullName evidence="2">Uncharacterized protein</fullName>
    </submittedName>
</protein>
<comment type="caution">
    <text evidence="2">The sequence shown here is derived from an EMBL/GenBank/DDBJ whole genome shotgun (WGS) entry which is preliminary data.</text>
</comment>
<keyword evidence="3" id="KW-1185">Reference proteome</keyword>
<evidence type="ECO:0000313" key="2">
    <source>
        <dbReference type="EMBL" id="RCI14591.1"/>
    </source>
</evidence>
<name>A0A367LJJ8_9HYPO</name>
<feature type="compositionally biased region" description="Basic and acidic residues" evidence="1">
    <location>
        <begin position="84"/>
        <end position="99"/>
    </location>
</feature>
<feature type="compositionally biased region" description="Basic and acidic residues" evidence="1">
    <location>
        <begin position="11"/>
        <end position="25"/>
    </location>
</feature>
<dbReference type="EMBL" id="LKCN02000003">
    <property type="protein sequence ID" value="RCI14591.1"/>
    <property type="molecule type" value="Genomic_DNA"/>
</dbReference>
<evidence type="ECO:0000313" key="3">
    <source>
        <dbReference type="Proteomes" id="UP000253664"/>
    </source>
</evidence>
<sequence length="99" mass="10997">MKQTRMATSCGHKETIDSGNRREWHTVSSPPPTLPSPSSFHPKAVIQGHQPLSMQVSRVLCFFVASFVPSRPVFFPSSTPLPPHDARRGDNVKCNRQDA</sequence>
<dbReference type="Proteomes" id="UP000253664">
    <property type="component" value="Unassembled WGS sequence"/>
</dbReference>
<accession>A0A367LJJ8</accession>
<gene>
    <name evidence="2" type="ORF">L249_6621</name>
</gene>
<feature type="region of interest" description="Disordered" evidence="1">
    <location>
        <begin position="74"/>
        <end position="99"/>
    </location>
</feature>
<reference evidence="2 3" key="1">
    <citation type="journal article" date="2015" name="BMC Genomics">
        <title>Insights from the genome of Ophiocordyceps polyrhachis-furcata to pathogenicity and host specificity in insect fungi.</title>
        <authorList>
            <person name="Wichadakul D."/>
            <person name="Kobmoo N."/>
            <person name="Ingsriswang S."/>
            <person name="Tangphatsornruang S."/>
            <person name="Chantasingh D."/>
            <person name="Luangsa-ard J.J."/>
            <person name="Eurwilaichitr L."/>
        </authorList>
    </citation>
    <scope>NUCLEOTIDE SEQUENCE [LARGE SCALE GENOMIC DNA]</scope>
    <source>
        <strain evidence="2 3">BCC 54312</strain>
    </source>
</reference>
<organism evidence="2 3">
    <name type="scientific">Ophiocordyceps polyrhachis-furcata BCC 54312</name>
    <dbReference type="NCBI Taxonomy" id="1330021"/>
    <lineage>
        <taxon>Eukaryota</taxon>
        <taxon>Fungi</taxon>
        <taxon>Dikarya</taxon>
        <taxon>Ascomycota</taxon>
        <taxon>Pezizomycotina</taxon>
        <taxon>Sordariomycetes</taxon>
        <taxon>Hypocreomycetidae</taxon>
        <taxon>Hypocreales</taxon>
        <taxon>Ophiocordycipitaceae</taxon>
        <taxon>Ophiocordyceps</taxon>
    </lineage>
</organism>
<feature type="region of interest" description="Disordered" evidence="1">
    <location>
        <begin position="1"/>
        <end position="42"/>
    </location>
</feature>